<dbReference type="InterPro" id="IPR040356">
    <property type="entry name" value="SPEAR"/>
</dbReference>
<accession>A0ABQ7YJG5</accession>
<keyword evidence="2" id="KW-0805">Transcription regulation</keyword>
<comment type="caution">
    <text evidence="5">The sequence shown here is derived from an EMBL/GenBank/DDBJ whole genome shotgun (WGS) entry which is preliminary data.</text>
</comment>
<feature type="region of interest" description="Disordered" evidence="4">
    <location>
        <begin position="1"/>
        <end position="75"/>
    </location>
</feature>
<dbReference type="PANTHER" id="PTHR33388">
    <property type="entry name" value="OS01G0212500 PROTEIN"/>
    <property type="match status" value="1"/>
</dbReference>
<dbReference type="Proteomes" id="UP000824890">
    <property type="component" value="Unassembled WGS sequence"/>
</dbReference>
<gene>
    <name evidence="5" type="ORF">HID58_075289</name>
</gene>
<keyword evidence="1" id="KW-0678">Repressor</keyword>
<dbReference type="EMBL" id="JAGKQM010000017">
    <property type="protein sequence ID" value="KAH0868267.1"/>
    <property type="molecule type" value="Genomic_DNA"/>
</dbReference>
<reference evidence="5 6" key="1">
    <citation type="submission" date="2021-05" db="EMBL/GenBank/DDBJ databases">
        <title>Genome Assembly of Synthetic Allotetraploid Brassica napus Reveals Homoeologous Exchanges between Subgenomes.</title>
        <authorList>
            <person name="Davis J.T."/>
        </authorList>
    </citation>
    <scope>NUCLEOTIDE SEQUENCE [LARGE SCALE GENOMIC DNA]</scope>
    <source>
        <strain evidence="6">cv. Da-Ae</strain>
        <tissue evidence="5">Seedling</tissue>
    </source>
</reference>
<protein>
    <submittedName>
        <fullName evidence="5">Uncharacterized protein</fullName>
    </submittedName>
</protein>
<sequence>MFSKTSSRNYEDDYSGSCLKKQKRDDTGRRRVPRRGPGVAELEQIRLEEQQISTASPLPPPEKPPSVGIIPTTTKRTGPVYPFSSYLSTGSFPDDLIPPPPVFQRNHDESFKKKRNHDESFLHSPTDESTKSTMLSVYRAPFKPNILPTQCLSFSRKRKGKKKEILSSKGPSQFIAETRKCNVRPTLTIPRDGKQIKSLDQKLKIHFQDSGTTIRYPITTDSPSPATLLTQPIMPNFSLDFPHFIHYEQKEGFNHDIMPQRNGTDISSSRKPFYSFLPANEQRTRYQDLSFRLKTESTDHGIDLRLML</sequence>
<evidence type="ECO:0000256" key="4">
    <source>
        <dbReference type="SAM" id="MobiDB-lite"/>
    </source>
</evidence>
<proteinExistence type="predicted"/>
<evidence type="ECO:0000313" key="6">
    <source>
        <dbReference type="Proteomes" id="UP000824890"/>
    </source>
</evidence>
<dbReference type="PANTHER" id="PTHR33388:SF14">
    <property type="entry name" value="PROTEIN SPEAR4"/>
    <property type="match status" value="1"/>
</dbReference>
<keyword evidence="6" id="KW-1185">Reference proteome</keyword>
<keyword evidence="3" id="KW-0804">Transcription</keyword>
<organism evidence="5 6">
    <name type="scientific">Brassica napus</name>
    <name type="common">Rape</name>
    <dbReference type="NCBI Taxonomy" id="3708"/>
    <lineage>
        <taxon>Eukaryota</taxon>
        <taxon>Viridiplantae</taxon>
        <taxon>Streptophyta</taxon>
        <taxon>Embryophyta</taxon>
        <taxon>Tracheophyta</taxon>
        <taxon>Spermatophyta</taxon>
        <taxon>Magnoliopsida</taxon>
        <taxon>eudicotyledons</taxon>
        <taxon>Gunneridae</taxon>
        <taxon>Pentapetalae</taxon>
        <taxon>rosids</taxon>
        <taxon>malvids</taxon>
        <taxon>Brassicales</taxon>
        <taxon>Brassicaceae</taxon>
        <taxon>Brassiceae</taxon>
        <taxon>Brassica</taxon>
    </lineage>
</organism>
<name>A0ABQ7YJG5_BRANA</name>
<evidence type="ECO:0000256" key="1">
    <source>
        <dbReference type="ARBA" id="ARBA00022491"/>
    </source>
</evidence>
<evidence type="ECO:0000256" key="3">
    <source>
        <dbReference type="ARBA" id="ARBA00023163"/>
    </source>
</evidence>
<evidence type="ECO:0000313" key="5">
    <source>
        <dbReference type="EMBL" id="KAH0868267.1"/>
    </source>
</evidence>
<evidence type="ECO:0000256" key="2">
    <source>
        <dbReference type="ARBA" id="ARBA00023015"/>
    </source>
</evidence>